<dbReference type="HOGENOM" id="CLU_119675_0_0_1"/>
<organism evidence="1 2">
    <name type="scientific">Trichophyton tonsurans (strain CBS 112818)</name>
    <name type="common">Scalp ringworm fungus</name>
    <dbReference type="NCBI Taxonomy" id="647933"/>
    <lineage>
        <taxon>Eukaryota</taxon>
        <taxon>Fungi</taxon>
        <taxon>Dikarya</taxon>
        <taxon>Ascomycota</taxon>
        <taxon>Pezizomycotina</taxon>
        <taxon>Eurotiomycetes</taxon>
        <taxon>Eurotiomycetidae</taxon>
        <taxon>Onygenales</taxon>
        <taxon>Arthrodermataceae</taxon>
        <taxon>Trichophyton</taxon>
    </lineage>
</organism>
<evidence type="ECO:0008006" key="3">
    <source>
        <dbReference type="Google" id="ProtNLM"/>
    </source>
</evidence>
<gene>
    <name evidence="1" type="ORF">TESG_08330</name>
</gene>
<sequence length="197" mass="21959">MPIHLKDDDLSGLCRPAYRLTPRDRDAMDAVLDPLLQGGQIEKVPLTAASPFASPAFVVWKNDKPRIVVDMRKLNTKVIPNAYPLPRQDAILDDLGGSIIFSSMDITKGFFQQPVAAEDTWKFETLSGGYDSISNLSHMEFPPELEAVKPLCRSLRQVLFPIHIDHLFTGTPIKPDILYDVILDAFDKGIEDIKAAD</sequence>
<evidence type="ECO:0000313" key="2">
    <source>
        <dbReference type="Proteomes" id="UP000009172"/>
    </source>
</evidence>
<dbReference type="InterPro" id="IPR043128">
    <property type="entry name" value="Rev_trsase/Diguanyl_cyclase"/>
</dbReference>
<proteinExistence type="predicted"/>
<dbReference type="Gene3D" id="3.30.70.270">
    <property type="match status" value="1"/>
</dbReference>
<accession>F2RT67</accession>
<keyword evidence="2" id="KW-1185">Reference proteome</keyword>
<dbReference type="InterPro" id="IPR053134">
    <property type="entry name" value="RNA-dir_DNA_polymerase"/>
</dbReference>
<dbReference type="InterPro" id="IPR043502">
    <property type="entry name" value="DNA/RNA_pol_sf"/>
</dbReference>
<dbReference type="PANTHER" id="PTHR24559">
    <property type="entry name" value="TRANSPOSON TY3-I GAG-POL POLYPROTEIN"/>
    <property type="match status" value="1"/>
</dbReference>
<dbReference type="Proteomes" id="UP000009172">
    <property type="component" value="Unassembled WGS sequence"/>
</dbReference>
<evidence type="ECO:0000313" key="1">
    <source>
        <dbReference type="EMBL" id="EGD94516.1"/>
    </source>
</evidence>
<name>F2RT67_TRIT1</name>
<reference evidence="2" key="1">
    <citation type="journal article" date="2012" name="MBio">
        <title>Comparative genome analysis of Trichophyton rubrum and related dermatophytes reveals candidate genes involved in infection.</title>
        <authorList>
            <person name="Martinez D.A."/>
            <person name="Oliver B.G."/>
            <person name="Graeser Y."/>
            <person name="Goldberg J.M."/>
            <person name="Li W."/>
            <person name="Martinez-Rossi N.M."/>
            <person name="Monod M."/>
            <person name="Shelest E."/>
            <person name="Barton R.C."/>
            <person name="Birch E."/>
            <person name="Brakhage A.A."/>
            <person name="Chen Z."/>
            <person name="Gurr S.J."/>
            <person name="Heiman D."/>
            <person name="Heitman J."/>
            <person name="Kosti I."/>
            <person name="Rossi A."/>
            <person name="Saif S."/>
            <person name="Samalova M."/>
            <person name="Saunders C.W."/>
            <person name="Shea T."/>
            <person name="Summerbell R.C."/>
            <person name="Xu J."/>
            <person name="Young S."/>
            <person name="Zeng Q."/>
            <person name="Birren B.W."/>
            <person name="Cuomo C.A."/>
            <person name="White T.C."/>
        </authorList>
    </citation>
    <scope>NUCLEOTIDE SEQUENCE [LARGE SCALE GENOMIC DNA]</scope>
    <source>
        <strain evidence="2">CBS 112818</strain>
    </source>
</reference>
<protein>
    <recommendedName>
        <fullName evidence="3">Reverse transcriptase domain-containing protein</fullName>
    </recommendedName>
</protein>
<dbReference type="AlphaFoldDB" id="F2RT67"/>
<dbReference type="Gene3D" id="3.10.10.10">
    <property type="entry name" value="HIV Type 1 Reverse Transcriptase, subunit A, domain 1"/>
    <property type="match status" value="1"/>
</dbReference>
<dbReference type="SUPFAM" id="SSF56672">
    <property type="entry name" value="DNA/RNA polymerases"/>
    <property type="match status" value="1"/>
</dbReference>
<dbReference type="EMBL" id="GG698483">
    <property type="protein sequence ID" value="EGD94516.1"/>
    <property type="molecule type" value="Genomic_DNA"/>
</dbReference>
<dbReference type="PANTHER" id="PTHR24559:SF444">
    <property type="entry name" value="REVERSE TRANSCRIPTASE DOMAIN-CONTAINING PROTEIN"/>
    <property type="match status" value="1"/>
</dbReference>